<protein>
    <submittedName>
        <fullName evidence="2">Aminoglycoside phosphotransferase family protein</fullName>
        <ecNumber evidence="2">2.7.1.-</ecNumber>
    </submittedName>
</protein>
<keyword evidence="3" id="KW-1185">Reference proteome</keyword>
<accession>A0ABV5CP75</accession>
<dbReference type="InterPro" id="IPR011009">
    <property type="entry name" value="Kinase-like_dom_sf"/>
</dbReference>
<name>A0ABV5CP75_9ACTN</name>
<dbReference type="Pfam" id="PF01636">
    <property type="entry name" value="APH"/>
    <property type="match status" value="1"/>
</dbReference>
<proteinExistence type="predicted"/>
<evidence type="ECO:0000313" key="2">
    <source>
        <dbReference type="EMBL" id="MFB6393803.1"/>
    </source>
</evidence>
<gene>
    <name evidence="2" type="ORF">AAFH96_11915</name>
</gene>
<evidence type="ECO:0000259" key="1">
    <source>
        <dbReference type="Pfam" id="PF01636"/>
    </source>
</evidence>
<dbReference type="InterPro" id="IPR002575">
    <property type="entry name" value="Aminoglycoside_PTrfase"/>
</dbReference>
<dbReference type="EC" id="2.7.1.-" evidence="2"/>
<dbReference type="Proteomes" id="UP001582793">
    <property type="component" value="Unassembled WGS sequence"/>
</dbReference>
<organism evidence="2 3">
    <name type="scientific">Polymorphospora lycopeni</name>
    <dbReference type="NCBI Taxonomy" id="3140240"/>
    <lineage>
        <taxon>Bacteria</taxon>
        <taxon>Bacillati</taxon>
        <taxon>Actinomycetota</taxon>
        <taxon>Actinomycetes</taxon>
        <taxon>Micromonosporales</taxon>
        <taxon>Micromonosporaceae</taxon>
        <taxon>Polymorphospora</taxon>
    </lineage>
</organism>
<dbReference type="GO" id="GO:0016740">
    <property type="term" value="F:transferase activity"/>
    <property type="evidence" value="ECO:0007669"/>
    <property type="project" value="UniProtKB-KW"/>
</dbReference>
<sequence length="305" mass="31959">MRPPEPTGAVLAWAARQVGEKATAVVVKGLREGGNPWLLRIRHDGHVSEAVLKVTAPNDPGGFATEIAALGVAKDRRVGAPTILGFDTGADGTAAVVETVVPGSSTIPVEPTPRRLRALGAAAAALHAVAAVPSPNLPVRTRPIPASDFARQRRLGRDPTTPLLQAADAHVSRLPTPAGRPVLVHGDLWQGNTLWDGDTLTGIVDWDMAGVGHNGIDLSSLRLDAALMFGGDAAEQVLAGWEDATGEPAGDVAFWDAVTALNMPGDIAVFAPAIHDQGRRDLTATTLNRRRDAFLRQALARLPQP</sequence>
<comment type="caution">
    <text evidence="2">The sequence shown here is derived from an EMBL/GenBank/DDBJ whole genome shotgun (WGS) entry which is preliminary data.</text>
</comment>
<evidence type="ECO:0000313" key="3">
    <source>
        <dbReference type="Proteomes" id="UP001582793"/>
    </source>
</evidence>
<reference evidence="2 3" key="1">
    <citation type="submission" date="2024-04" db="EMBL/GenBank/DDBJ databases">
        <title>Polymorphospora sp. isolated from Baiyangdian Lake in Xiong'an New Area.</title>
        <authorList>
            <person name="Zhang X."/>
            <person name="Liu J."/>
        </authorList>
    </citation>
    <scope>NUCLEOTIDE SEQUENCE [LARGE SCALE GENOMIC DNA]</scope>
    <source>
        <strain evidence="2 3">2-325</strain>
    </source>
</reference>
<feature type="domain" description="Aminoglycoside phosphotransferase" evidence="1">
    <location>
        <begin position="42"/>
        <end position="245"/>
    </location>
</feature>
<dbReference type="InterPro" id="IPR051678">
    <property type="entry name" value="AGP_Transferase"/>
</dbReference>
<keyword evidence="2" id="KW-0808">Transferase</keyword>
<dbReference type="SUPFAM" id="SSF56112">
    <property type="entry name" value="Protein kinase-like (PK-like)"/>
    <property type="match status" value="1"/>
</dbReference>
<dbReference type="RefSeq" id="WP_375734154.1">
    <property type="nucleotide sequence ID" value="NZ_JBCGDC010000026.1"/>
</dbReference>
<dbReference type="EMBL" id="JBCGDC010000026">
    <property type="protein sequence ID" value="MFB6393803.1"/>
    <property type="molecule type" value="Genomic_DNA"/>
</dbReference>
<dbReference type="Gene3D" id="3.90.1200.10">
    <property type="match status" value="1"/>
</dbReference>
<dbReference type="PANTHER" id="PTHR21310">
    <property type="entry name" value="AMINOGLYCOSIDE PHOSPHOTRANSFERASE-RELATED-RELATED"/>
    <property type="match status" value="1"/>
</dbReference>